<dbReference type="SUPFAM" id="SSF52200">
    <property type="entry name" value="Toll/Interleukin receptor TIR domain"/>
    <property type="match status" value="1"/>
</dbReference>
<dbReference type="InterPro" id="IPR035897">
    <property type="entry name" value="Toll_tir_struct_dom_sf"/>
</dbReference>
<evidence type="ECO:0000313" key="2">
    <source>
        <dbReference type="EMBL" id="MCF2219554.1"/>
    </source>
</evidence>
<dbReference type="Gene3D" id="3.40.50.10140">
    <property type="entry name" value="Toll/interleukin-1 receptor homology (TIR) domain"/>
    <property type="match status" value="1"/>
</dbReference>
<proteinExistence type="predicted"/>
<sequence>MNKIFISHSSFDSKYVEKIIDLLETIGLPSEKIFCSSFEGYGVKLGTDFLSYLKNELNNEILVIFILSNNFYSSTICLCEMGATWVKTNMHIPILIPPFEYSDVKGVIPTIHGMKIDEKERYNSLKDIIEKEFGISPINQSIWERKRDNHLKQIKELIESSPVSSHPLSGQNININDDYYINSNEIIKRQSKIEWPNDYEMQLHYINKQKEAVQNLKEHNPLDIDKNEFKIIREKARIEWKNDYEMQLDFEQRQVESLRRIKEL</sequence>
<feature type="domain" description="TIR" evidence="1">
    <location>
        <begin position="1"/>
        <end position="133"/>
    </location>
</feature>
<organism evidence="2 3">
    <name type="scientific">Chryseobacterium indicum</name>
    <dbReference type="NCBI Taxonomy" id="2766954"/>
    <lineage>
        <taxon>Bacteria</taxon>
        <taxon>Pseudomonadati</taxon>
        <taxon>Bacteroidota</taxon>
        <taxon>Flavobacteriia</taxon>
        <taxon>Flavobacteriales</taxon>
        <taxon>Weeksellaceae</taxon>
        <taxon>Chryseobacterium group</taxon>
        <taxon>Chryseobacterium</taxon>
    </lineage>
</organism>
<dbReference type="Proteomes" id="UP001430374">
    <property type="component" value="Unassembled WGS sequence"/>
</dbReference>
<dbReference type="InterPro" id="IPR000157">
    <property type="entry name" value="TIR_dom"/>
</dbReference>
<evidence type="ECO:0000259" key="1">
    <source>
        <dbReference type="PROSITE" id="PS50104"/>
    </source>
</evidence>
<dbReference type="EMBL" id="JACSGT010000001">
    <property type="protein sequence ID" value="MCF2219554.1"/>
    <property type="molecule type" value="Genomic_DNA"/>
</dbReference>
<keyword evidence="3" id="KW-1185">Reference proteome</keyword>
<comment type="caution">
    <text evidence="2">The sequence shown here is derived from an EMBL/GenBank/DDBJ whole genome shotgun (WGS) entry which is preliminary data.</text>
</comment>
<reference evidence="2" key="1">
    <citation type="submission" date="2021-08" db="EMBL/GenBank/DDBJ databases">
        <title>Complete genome sequence of Chryseobacterium sp strain PS-8.</title>
        <authorList>
            <person name="Das S.K."/>
        </authorList>
    </citation>
    <scope>NUCLEOTIDE SEQUENCE</scope>
    <source>
        <strain evidence="2">PS-8</strain>
    </source>
</reference>
<accession>A0ABS9C770</accession>
<dbReference type="Pfam" id="PF13676">
    <property type="entry name" value="TIR_2"/>
    <property type="match status" value="1"/>
</dbReference>
<protein>
    <submittedName>
        <fullName evidence="2">Toll/interleukin-1 receptor domain-containing protein</fullName>
    </submittedName>
</protein>
<keyword evidence="2" id="KW-0675">Receptor</keyword>
<name>A0ABS9C770_9FLAO</name>
<dbReference type="RefSeq" id="WP_235131159.1">
    <property type="nucleotide sequence ID" value="NZ_JACSGT010000001.1"/>
</dbReference>
<evidence type="ECO:0000313" key="3">
    <source>
        <dbReference type="Proteomes" id="UP001430374"/>
    </source>
</evidence>
<dbReference type="PROSITE" id="PS50104">
    <property type="entry name" value="TIR"/>
    <property type="match status" value="1"/>
</dbReference>
<gene>
    <name evidence="2" type="ORF">H9Q08_09570</name>
</gene>